<dbReference type="Pfam" id="PF06723">
    <property type="entry name" value="MreB_Mbl"/>
    <property type="match status" value="1"/>
</dbReference>
<accession>W1U0L1</accession>
<keyword evidence="1" id="KW-0133">Cell shape</keyword>
<comment type="caution">
    <text evidence="4">The sequence shown here is derived from an EMBL/GenBank/DDBJ whole genome shotgun (WGS) entry which is preliminary data.</text>
</comment>
<evidence type="ECO:0000313" key="5">
    <source>
        <dbReference type="Proteomes" id="UP000018840"/>
    </source>
</evidence>
<evidence type="ECO:0000256" key="2">
    <source>
        <dbReference type="ARBA" id="ARBA00023458"/>
    </source>
</evidence>
<proteinExistence type="inferred from homology"/>
<evidence type="ECO:0000313" key="4">
    <source>
        <dbReference type="EMBL" id="ETI87332.1"/>
    </source>
</evidence>
<dbReference type="AlphaFoldDB" id="W1U0L1"/>
<evidence type="ECO:0000256" key="1">
    <source>
        <dbReference type="ARBA" id="ARBA00022960"/>
    </source>
</evidence>
<gene>
    <name evidence="4" type="ORF">Q612_NSC00229G0010</name>
</gene>
<feature type="non-terminal residue" evidence="4">
    <location>
        <position position="147"/>
    </location>
</feature>
<feature type="compositionally biased region" description="Basic residues" evidence="3">
    <location>
        <begin position="1"/>
        <end position="15"/>
    </location>
</feature>
<feature type="region of interest" description="Disordered" evidence="3">
    <location>
        <begin position="1"/>
        <end position="25"/>
    </location>
</feature>
<dbReference type="GO" id="GO:0000902">
    <property type="term" value="P:cell morphogenesis"/>
    <property type="evidence" value="ECO:0007669"/>
    <property type="project" value="InterPro"/>
</dbReference>
<organism evidence="4 5">
    <name type="scientific">Negativicoccus succinicivorans DORA_17_25</name>
    <dbReference type="NCBI Taxonomy" id="1403945"/>
    <lineage>
        <taxon>Bacteria</taxon>
        <taxon>Bacillati</taxon>
        <taxon>Bacillota</taxon>
        <taxon>Negativicutes</taxon>
        <taxon>Veillonellales</taxon>
        <taxon>Veillonellaceae</taxon>
        <taxon>Negativicoccus</taxon>
    </lineage>
</organism>
<dbReference type="GO" id="GO:0008360">
    <property type="term" value="P:regulation of cell shape"/>
    <property type="evidence" value="ECO:0007669"/>
    <property type="project" value="UniProtKB-KW"/>
</dbReference>
<dbReference type="RefSeq" id="WP_024048207.1">
    <property type="nucleotide sequence ID" value="NZ_AZMC01000229.1"/>
</dbReference>
<comment type="similarity">
    <text evidence="2">Belongs to the FtsA/MreB family.</text>
</comment>
<name>W1U0L1_9FIRM</name>
<dbReference type="InterPro" id="IPR056546">
    <property type="entry name" value="MreB_MamK-like"/>
</dbReference>
<reference evidence="4 5" key="1">
    <citation type="submission" date="2013-12" db="EMBL/GenBank/DDBJ databases">
        <title>A Varibaculum cambriense genome reconstructed from a premature infant gut community with otherwise low bacterial novelty that shifts toward anaerobic metabolism during the third week of life.</title>
        <authorList>
            <person name="Brown C.T."/>
            <person name="Sharon I."/>
            <person name="Thomas B.C."/>
            <person name="Castelle C.J."/>
            <person name="Morowitz M.J."/>
            <person name="Banfield J.F."/>
        </authorList>
    </citation>
    <scope>NUCLEOTIDE SEQUENCE [LARGE SCALE GENOMIC DNA]</scope>
    <source>
        <strain evidence="5">DORA_17_25</strain>
    </source>
</reference>
<dbReference type="Proteomes" id="UP000018840">
    <property type="component" value="Unassembled WGS sequence"/>
</dbReference>
<dbReference type="InterPro" id="IPR004753">
    <property type="entry name" value="MreB"/>
</dbReference>
<dbReference type="PRINTS" id="PR01652">
    <property type="entry name" value="SHAPEPROTEIN"/>
</dbReference>
<dbReference type="InterPro" id="IPR043129">
    <property type="entry name" value="ATPase_NBD"/>
</dbReference>
<protein>
    <submittedName>
        <fullName evidence="4">Cell shape determining protein, MreB/Mrl family</fullName>
    </submittedName>
</protein>
<dbReference type="Gene3D" id="3.30.420.40">
    <property type="match status" value="1"/>
</dbReference>
<dbReference type="SUPFAM" id="SSF53067">
    <property type="entry name" value="Actin-like ATPase domain"/>
    <property type="match status" value="1"/>
</dbReference>
<dbReference type="EMBL" id="AZMC01000229">
    <property type="protein sequence ID" value="ETI87332.1"/>
    <property type="molecule type" value="Genomic_DNA"/>
</dbReference>
<sequence length="147" mass="15728">MFGNKRKSVRSKSARRTPPATRQHRSHSLLDWLAGVGATDIAVDLGSANTVVYVRGEGVVVREPSVLAVDRETREVVALGAKAAALAGRVPQELALVRPVERGVITDFSAAAHLVRELVGRQVSGLWKRPRLVMTMAGRQSDVAAAA</sequence>
<evidence type="ECO:0000256" key="3">
    <source>
        <dbReference type="SAM" id="MobiDB-lite"/>
    </source>
</evidence>